<dbReference type="PANTHER" id="PTHR43130:SF3">
    <property type="entry name" value="HTH-TYPE TRANSCRIPTIONAL REGULATOR RV1931C"/>
    <property type="match status" value="1"/>
</dbReference>
<evidence type="ECO:0000313" key="5">
    <source>
        <dbReference type="EMBL" id="MFD1326356.1"/>
    </source>
</evidence>
<feature type="domain" description="HTH araC/xylS-type" evidence="4">
    <location>
        <begin position="223"/>
        <end position="321"/>
    </location>
</feature>
<comment type="caution">
    <text evidence="5">The sequence shown here is derived from an EMBL/GenBank/DDBJ whole genome shotgun (WGS) entry which is preliminary data.</text>
</comment>
<evidence type="ECO:0000256" key="2">
    <source>
        <dbReference type="ARBA" id="ARBA00023125"/>
    </source>
</evidence>
<sequence length="329" mass="36413">MHSIFSPSTNRLKITLLVFPEFSLLSLAATLEPLRAANRASGHEHYTWRLVSEDGNPVVSSSGLLLPVQGRFELDDEVDALIVLAAFNVARHTTARVLTGVRKSAQRGVAIGGVESGSWVLAQAGILDGRQATTHWEDLDDFAARHPRVDVRPDRFVVDGNRFTTGGASPALDMMLHLIRARQGYSLAMEVASIFIYEEVRAAGDPQPMVSLGRLDWSEPRVSSAIRMMEKRIEQPVSIPAIADLLGVSERTLEMLFLQTVGLSPRDYYLNLRMKEGRRLVLDTRKSITTIAILTGFSSASTFARRFRATFGESPRQARKRLNARKSGL</sequence>
<dbReference type="InterPro" id="IPR009057">
    <property type="entry name" value="Homeodomain-like_sf"/>
</dbReference>
<dbReference type="EMBL" id="JBHTNF010000001">
    <property type="protein sequence ID" value="MFD1326356.1"/>
    <property type="molecule type" value="Genomic_DNA"/>
</dbReference>
<gene>
    <name evidence="5" type="ORF">ACFQ33_00380</name>
</gene>
<dbReference type="RefSeq" id="WP_374839701.1">
    <property type="nucleotide sequence ID" value="NZ_JBHEEW010000010.1"/>
</dbReference>
<keyword evidence="2" id="KW-0238">DNA-binding</keyword>
<keyword evidence="1" id="KW-0805">Transcription regulation</keyword>
<proteinExistence type="predicted"/>
<keyword evidence="3" id="KW-0804">Transcription</keyword>
<evidence type="ECO:0000256" key="1">
    <source>
        <dbReference type="ARBA" id="ARBA00023015"/>
    </source>
</evidence>
<evidence type="ECO:0000313" key="6">
    <source>
        <dbReference type="Proteomes" id="UP001597173"/>
    </source>
</evidence>
<dbReference type="Gene3D" id="3.40.50.880">
    <property type="match status" value="1"/>
</dbReference>
<dbReference type="InterPro" id="IPR052158">
    <property type="entry name" value="INH-QAR"/>
</dbReference>
<dbReference type="InterPro" id="IPR018060">
    <property type="entry name" value="HTH_AraC"/>
</dbReference>
<dbReference type="InterPro" id="IPR029062">
    <property type="entry name" value="Class_I_gatase-like"/>
</dbReference>
<protein>
    <submittedName>
        <fullName evidence="5">GlxA family transcriptional regulator</fullName>
    </submittedName>
</protein>
<dbReference type="InterPro" id="IPR002818">
    <property type="entry name" value="DJ-1/PfpI"/>
</dbReference>
<dbReference type="Gene3D" id="1.10.10.60">
    <property type="entry name" value="Homeodomain-like"/>
    <property type="match status" value="1"/>
</dbReference>
<dbReference type="SUPFAM" id="SSF46689">
    <property type="entry name" value="Homeodomain-like"/>
    <property type="match status" value="2"/>
</dbReference>
<dbReference type="Pfam" id="PF12833">
    <property type="entry name" value="HTH_18"/>
    <property type="match status" value="1"/>
</dbReference>
<dbReference type="Pfam" id="PF01965">
    <property type="entry name" value="DJ-1_PfpI"/>
    <property type="match status" value="1"/>
</dbReference>
<accession>A0ABW3YP27</accession>
<dbReference type="PANTHER" id="PTHR43130">
    <property type="entry name" value="ARAC-FAMILY TRANSCRIPTIONAL REGULATOR"/>
    <property type="match status" value="1"/>
</dbReference>
<name>A0ABW3YP27_MYCRA</name>
<dbReference type="CDD" id="cd03136">
    <property type="entry name" value="GATase1_AraC_ArgR_like"/>
    <property type="match status" value="1"/>
</dbReference>
<reference evidence="6" key="1">
    <citation type="journal article" date="2019" name="Int. J. Syst. Evol. Microbiol.">
        <title>The Global Catalogue of Microorganisms (GCM) 10K type strain sequencing project: providing services to taxonomists for standard genome sequencing and annotation.</title>
        <authorList>
            <consortium name="The Broad Institute Genomics Platform"/>
            <consortium name="The Broad Institute Genome Sequencing Center for Infectious Disease"/>
            <person name="Wu L."/>
            <person name="Ma J."/>
        </authorList>
    </citation>
    <scope>NUCLEOTIDE SEQUENCE [LARGE SCALE GENOMIC DNA]</scope>
    <source>
        <strain evidence="6">CCUG 55609</strain>
    </source>
</reference>
<dbReference type="InterPro" id="IPR020449">
    <property type="entry name" value="Tscrpt_reg_AraC-type_HTH"/>
</dbReference>
<evidence type="ECO:0000259" key="4">
    <source>
        <dbReference type="PROSITE" id="PS01124"/>
    </source>
</evidence>
<dbReference type="Proteomes" id="UP001597173">
    <property type="component" value="Unassembled WGS sequence"/>
</dbReference>
<dbReference type="PROSITE" id="PS01124">
    <property type="entry name" value="HTH_ARAC_FAMILY_2"/>
    <property type="match status" value="1"/>
</dbReference>
<keyword evidence="6" id="KW-1185">Reference proteome</keyword>
<evidence type="ECO:0000256" key="3">
    <source>
        <dbReference type="ARBA" id="ARBA00023163"/>
    </source>
</evidence>
<organism evidence="5 6">
    <name type="scientific">Mycoplana ramosa</name>
    <name type="common">Mycoplana bullata</name>
    <dbReference type="NCBI Taxonomy" id="40837"/>
    <lineage>
        <taxon>Bacteria</taxon>
        <taxon>Pseudomonadati</taxon>
        <taxon>Pseudomonadota</taxon>
        <taxon>Alphaproteobacteria</taxon>
        <taxon>Hyphomicrobiales</taxon>
        <taxon>Rhizobiaceae</taxon>
        <taxon>Mycoplana</taxon>
    </lineage>
</organism>
<dbReference type="InterPro" id="IPR018062">
    <property type="entry name" value="HTH_AraC-typ_CS"/>
</dbReference>
<dbReference type="PROSITE" id="PS00041">
    <property type="entry name" value="HTH_ARAC_FAMILY_1"/>
    <property type="match status" value="1"/>
</dbReference>
<dbReference type="PRINTS" id="PR00032">
    <property type="entry name" value="HTHARAC"/>
</dbReference>
<dbReference type="SMART" id="SM00342">
    <property type="entry name" value="HTH_ARAC"/>
    <property type="match status" value="1"/>
</dbReference>
<dbReference type="SUPFAM" id="SSF52317">
    <property type="entry name" value="Class I glutamine amidotransferase-like"/>
    <property type="match status" value="1"/>
</dbReference>